<sequence length="177" mass="19135">MSVLRKLLDKVIGDGTPSGFTGTLEKDENVVVTAEVRGGGHLVVTTLGLWVPSDAGPRRIGWHLLSKVTWGEGVLVVIEADETGEAGDAVLLTDRTPRRYPLVDPGKLPHAVHRRVTESIRSRHHRELPGGGAWFVQRKVPGRDGIVLQVRADPGTDPDAVRTVAAEVAVKIREALQ</sequence>
<dbReference type="Proteomes" id="UP001595859">
    <property type="component" value="Unassembled WGS sequence"/>
</dbReference>
<dbReference type="RefSeq" id="WP_378058502.1">
    <property type="nucleotide sequence ID" value="NZ_JBHSIS010000010.1"/>
</dbReference>
<reference evidence="2" key="1">
    <citation type="journal article" date="2019" name="Int. J. Syst. Evol. Microbiol.">
        <title>The Global Catalogue of Microorganisms (GCM) 10K type strain sequencing project: providing services to taxonomists for standard genome sequencing and annotation.</title>
        <authorList>
            <consortium name="The Broad Institute Genomics Platform"/>
            <consortium name="The Broad Institute Genome Sequencing Center for Infectious Disease"/>
            <person name="Wu L."/>
            <person name="Ma J."/>
        </authorList>
    </citation>
    <scope>NUCLEOTIDE SEQUENCE [LARGE SCALE GENOMIC DNA]</scope>
    <source>
        <strain evidence="2">ZS-22-S1</strain>
    </source>
</reference>
<gene>
    <name evidence="1" type="ORF">ACFPCV_23790</name>
</gene>
<name>A0ABV9S4B9_9PSEU</name>
<organism evidence="1 2">
    <name type="scientific">Actinophytocola glycyrrhizae</name>
    <dbReference type="NCBI Taxonomy" id="2044873"/>
    <lineage>
        <taxon>Bacteria</taxon>
        <taxon>Bacillati</taxon>
        <taxon>Actinomycetota</taxon>
        <taxon>Actinomycetes</taxon>
        <taxon>Pseudonocardiales</taxon>
        <taxon>Pseudonocardiaceae</taxon>
    </lineage>
</organism>
<comment type="caution">
    <text evidence="1">The sequence shown here is derived from an EMBL/GenBank/DDBJ whole genome shotgun (WGS) entry which is preliminary data.</text>
</comment>
<evidence type="ECO:0000313" key="1">
    <source>
        <dbReference type="EMBL" id="MFC4856537.1"/>
    </source>
</evidence>
<protein>
    <submittedName>
        <fullName evidence="1">Uncharacterized protein</fullName>
    </submittedName>
</protein>
<dbReference type="EMBL" id="JBHSIS010000010">
    <property type="protein sequence ID" value="MFC4856537.1"/>
    <property type="molecule type" value="Genomic_DNA"/>
</dbReference>
<keyword evidence="2" id="KW-1185">Reference proteome</keyword>
<proteinExistence type="predicted"/>
<accession>A0ABV9S4B9</accession>
<evidence type="ECO:0000313" key="2">
    <source>
        <dbReference type="Proteomes" id="UP001595859"/>
    </source>
</evidence>